<feature type="domain" description="Trigger factor C-terminal" evidence="8">
    <location>
        <begin position="274"/>
        <end position="426"/>
    </location>
</feature>
<sequence>MNLLRTQTSLLPKSRIALKITIPAEYCQVNYNKALSILEKDLITSGLRKGNAPNFIGLPQIDLEKVHSIAVQLLIEFAYSNILKQKSINPIGQPELNEGFNNLLERFDPNTNLSFTIETDVEPNPILNTTVGLAVTTQKVDYDPSRIDKLIKQARLRLVTLELVKDRPARIGDIAVVSLHEKRKKTRASTMSQSELYIEIVLDEQCPILNLVENTVNLKIGESKDANCQVPLNYSEPEGEFYEVDFKITLKGLRVQKFPSLDDVFAKQISDKSTLKELRSDLEDYLQEEAKLRTSCNLQDALLDALVEELEVEIPETLLQQEIHNLIEKTANQIAQKAINIKQLFTPELIRNLIEISRPEAETLLRKSLALKALAKAEKIEIDIDETNARIAAISQAIKNTKTINQDQLRSAIVSDCFRYKLVDWLRSNSIITTQEL</sequence>
<dbReference type="HAMAP" id="MF_00303">
    <property type="entry name" value="Trigger_factor_Tig"/>
    <property type="match status" value="1"/>
</dbReference>
<dbReference type="Gene3D" id="3.10.50.40">
    <property type="match status" value="1"/>
</dbReference>
<proteinExistence type="inferred from homology"/>
<evidence type="ECO:0000256" key="5">
    <source>
        <dbReference type="ARBA" id="ARBA00023186"/>
    </source>
</evidence>
<dbReference type="Gene3D" id="1.10.3120.10">
    <property type="entry name" value="Trigger factor, C-terminal domain"/>
    <property type="match status" value="1"/>
</dbReference>
<dbReference type="SUPFAM" id="SSF102735">
    <property type="entry name" value="Trigger factor ribosome-binding domain"/>
    <property type="match status" value="1"/>
</dbReference>
<keyword evidence="4" id="KW-0697">Rotamase</keyword>
<dbReference type="InterPro" id="IPR008881">
    <property type="entry name" value="Trigger_fac_ribosome-bd_bac"/>
</dbReference>
<accession>A0A2H4ZPG7</accession>
<dbReference type="SUPFAM" id="SSF109998">
    <property type="entry name" value="Triger factor/SurA peptide-binding domain-like"/>
    <property type="match status" value="1"/>
</dbReference>
<dbReference type="InterPro" id="IPR037041">
    <property type="entry name" value="Trigger_fac_C_sf"/>
</dbReference>
<dbReference type="InterPro" id="IPR046357">
    <property type="entry name" value="PPIase_dom_sf"/>
</dbReference>
<evidence type="ECO:0000259" key="7">
    <source>
        <dbReference type="Pfam" id="PF05697"/>
    </source>
</evidence>
<reference evidence="9" key="1">
    <citation type="submission" date="2017-10" db="EMBL/GenBank/DDBJ databases">
        <title>Paulinella longichromatophora chromatophore genome.</title>
        <authorList>
            <person name="Lhee D."/>
            <person name="Yoon H.S."/>
        </authorList>
    </citation>
    <scope>NUCLEOTIDE SEQUENCE</scope>
</reference>
<protein>
    <recommendedName>
        <fullName evidence="3">peptidylprolyl isomerase</fullName>
        <ecNumber evidence="3">5.2.1.8</ecNumber>
    </recommendedName>
</protein>
<dbReference type="Pfam" id="PF05697">
    <property type="entry name" value="Trigger_N"/>
    <property type="match status" value="1"/>
</dbReference>
<name>A0A2H4ZPG7_9EUKA</name>
<evidence type="ECO:0000259" key="8">
    <source>
        <dbReference type="Pfam" id="PF05698"/>
    </source>
</evidence>
<dbReference type="InterPro" id="IPR036611">
    <property type="entry name" value="Trigger_fac_ribosome-bd_sf"/>
</dbReference>
<dbReference type="PIRSF" id="PIRSF003095">
    <property type="entry name" value="Trigger_factor"/>
    <property type="match status" value="1"/>
</dbReference>
<dbReference type="GO" id="GO:0003755">
    <property type="term" value="F:peptidyl-prolyl cis-trans isomerase activity"/>
    <property type="evidence" value="ECO:0007669"/>
    <property type="project" value="UniProtKB-KW"/>
</dbReference>
<comment type="catalytic activity">
    <reaction evidence="1">
        <text>[protein]-peptidylproline (omega=180) = [protein]-peptidylproline (omega=0)</text>
        <dbReference type="Rhea" id="RHEA:16237"/>
        <dbReference type="Rhea" id="RHEA-COMP:10747"/>
        <dbReference type="Rhea" id="RHEA-COMP:10748"/>
        <dbReference type="ChEBI" id="CHEBI:83833"/>
        <dbReference type="ChEBI" id="CHEBI:83834"/>
        <dbReference type="EC" id="5.2.1.8"/>
    </reaction>
</comment>
<dbReference type="EMBL" id="MG264610">
    <property type="protein sequence ID" value="AUG32427.1"/>
    <property type="molecule type" value="Genomic_DNA"/>
</dbReference>
<dbReference type="Pfam" id="PF05698">
    <property type="entry name" value="Trigger_C"/>
    <property type="match status" value="1"/>
</dbReference>
<dbReference type="Gene3D" id="3.30.70.1050">
    <property type="entry name" value="Trigger factor ribosome-binding domain"/>
    <property type="match status" value="1"/>
</dbReference>
<dbReference type="GO" id="GO:0006457">
    <property type="term" value="P:protein folding"/>
    <property type="evidence" value="ECO:0007669"/>
    <property type="project" value="InterPro"/>
</dbReference>
<evidence type="ECO:0000256" key="4">
    <source>
        <dbReference type="ARBA" id="ARBA00023110"/>
    </source>
</evidence>
<keyword evidence="6" id="KW-0413">Isomerase</keyword>
<evidence type="ECO:0000313" key="9">
    <source>
        <dbReference type="EMBL" id="AUG32427.1"/>
    </source>
</evidence>
<evidence type="ECO:0000256" key="1">
    <source>
        <dbReference type="ARBA" id="ARBA00000971"/>
    </source>
</evidence>
<dbReference type="InterPro" id="IPR008880">
    <property type="entry name" value="Trigger_fac_C"/>
</dbReference>
<dbReference type="NCBIfam" id="TIGR00115">
    <property type="entry name" value="tig"/>
    <property type="match status" value="1"/>
</dbReference>
<keyword evidence="9" id="KW-0934">Plastid</keyword>
<dbReference type="InterPro" id="IPR005215">
    <property type="entry name" value="Trig_fac"/>
</dbReference>
<gene>
    <name evidence="9" type="primary">tig</name>
    <name evidence="9" type="ORF">PLO_432</name>
</gene>
<evidence type="ECO:0000256" key="6">
    <source>
        <dbReference type="ARBA" id="ARBA00023235"/>
    </source>
</evidence>
<dbReference type="EC" id="5.2.1.8" evidence="3"/>
<feature type="domain" description="Trigger factor ribosome-binding bacterial" evidence="7">
    <location>
        <begin position="10"/>
        <end position="153"/>
    </location>
</feature>
<geneLocation type="plastid" evidence="9"/>
<keyword evidence="5" id="KW-0143">Chaperone</keyword>
<dbReference type="AlphaFoldDB" id="A0A2H4ZPG7"/>
<evidence type="ECO:0000256" key="2">
    <source>
        <dbReference type="ARBA" id="ARBA00005464"/>
    </source>
</evidence>
<evidence type="ECO:0000256" key="3">
    <source>
        <dbReference type="ARBA" id="ARBA00013194"/>
    </source>
</evidence>
<comment type="similarity">
    <text evidence="2">Belongs to the FKBP-type PPIase family. Tig subfamily.</text>
</comment>
<dbReference type="GO" id="GO:0015031">
    <property type="term" value="P:protein transport"/>
    <property type="evidence" value="ECO:0007669"/>
    <property type="project" value="InterPro"/>
</dbReference>
<dbReference type="InterPro" id="IPR027304">
    <property type="entry name" value="Trigger_fact/SurA_dom_sf"/>
</dbReference>
<organism evidence="9">
    <name type="scientific">Paulinella longichromatophora</name>
    <dbReference type="NCBI Taxonomy" id="1708747"/>
    <lineage>
        <taxon>Eukaryota</taxon>
        <taxon>Sar</taxon>
        <taxon>Rhizaria</taxon>
        <taxon>Cercozoa</taxon>
        <taxon>Imbricatea</taxon>
        <taxon>Silicofilosea</taxon>
        <taxon>Euglyphida</taxon>
        <taxon>Paulinellidae</taxon>
        <taxon>Paulinella</taxon>
    </lineage>
</organism>